<dbReference type="OrthoDB" id="6474464at2759"/>
<name>A0A1Y2EGG3_9FUNG</name>
<protein>
    <recommendedName>
        <fullName evidence="4">Glycosyltransferase family 17 protein</fullName>
    </recommendedName>
</protein>
<keyword evidence="1" id="KW-0812">Transmembrane</keyword>
<proteinExistence type="predicted"/>
<evidence type="ECO:0000313" key="3">
    <source>
        <dbReference type="Proteomes" id="UP000193920"/>
    </source>
</evidence>
<keyword evidence="1" id="KW-0472">Membrane</keyword>
<gene>
    <name evidence="2" type="ORF">LY90DRAFT_700127</name>
</gene>
<dbReference type="Proteomes" id="UP000193920">
    <property type="component" value="Unassembled WGS sequence"/>
</dbReference>
<dbReference type="Pfam" id="PF04724">
    <property type="entry name" value="Glyco_transf_17"/>
    <property type="match status" value="1"/>
</dbReference>
<accession>A0A1Y2EGG3</accession>
<dbReference type="AlphaFoldDB" id="A0A1Y2EGG3"/>
<reference evidence="2 3" key="1">
    <citation type="submission" date="2016-08" db="EMBL/GenBank/DDBJ databases">
        <title>A Parts List for Fungal Cellulosomes Revealed by Comparative Genomics.</title>
        <authorList>
            <consortium name="DOE Joint Genome Institute"/>
            <person name="Haitjema C.H."/>
            <person name="Gilmore S.P."/>
            <person name="Henske J.K."/>
            <person name="Solomon K.V."/>
            <person name="De Groot R."/>
            <person name="Kuo A."/>
            <person name="Mondo S.J."/>
            <person name="Salamov A.A."/>
            <person name="Labutti K."/>
            <person name="Zhao Z."/>
            <person name="Chiniquy J."/>
            <person name="Barry K."/>
            <person name="Brewer H.M."/>
            <person name="Purvine S.O."/>
            <person name="Wright A.T."/>
            <person name="Boxma B."/>
            <person name="Van Alen T."/>
            <person name="Hackstein J.H."/>
            <person name="Baker S.E."/>
            <person name="Grigoriev I.V."/>
            <person name="O'Malley M.A."/>
        </authorList>
    </citation>
    <scope>NUCLEOTIDE SEQUENCE [LARGE SCALE GENOMIC DNA]</scope>
    <source>
        <strain evidence="2 3">G1</strain>
    </source>
</reference>
<dbReference type="GO" id="GO:0016020">
    <property type="term" value="C:membrane"/>
    <property type="evidence" value="ECO:0007669"/>
    <property type="project" value="InterPro"/>
</dbReference>
<organism evidence="2 3">
    <name type="scientific">Neocallimastix californiae</name>
    <dbReference type="NCBI Taxonomy" id="1754190"/>
    <lineage>
        <taxon>Eukaryota</taxon>
        <taxon>Fungi</taxon>
        <taxon>Fungi incertae sedis</taxon>
        <taxon>Chytridiomycota</taxon>
        <taxon>Chytridiomycota incertae sedis</taxon>
        <taxon>Neocallimastigomycetes</taxon>
        <taxon>Neocallimastigales</taxon>
        <taxon>Neocallimastigaceae</taxon>
        <taxon>Neocallimastix</taxon>
    </lineage>
</organism>
<dbReference type="PANTHER" id="PTHR12224:SF0">
    <property type="entry name" value="BETA-1,4-MANNOSYL-GLYCOPROTEIN 4-BETA-N-ACETYLGLUCOSAMINYLTRANSFERASE"/>
    <property type="match status" value="1"/>
</dbReference>
<dbReference type="GO" id="GO:0006044">
    <property type="term" value="P:N-acetylglucosamine metabolic process"/>
    <property type="evidence" value="ECO:0007669"/>
    <property type="project" value="TreeGrafter"/>
</dbReference>
<dbReference type="PANTHER" id="PTHR12224">
    <property type="entry name" value="BETA-1,4-MANNOSYL-GLYCOPROTEIN BETA-1,4-N-ACETYLGLUCOSAMINYL-TRANSFERASE"/>
    <property type="match status" value="1"/>
</dbReference>
<dbReference type="STRING" id="1754190.A0A1Y2EGG3"/>
<evidence type="ECO:0008006" key="4">
    <source>
        <dbReference type="Google" id="ProtNLM"/>
    </source>
</evidence>
<dbReference type="EMBL" id="MCOG01000042">
    <property type="protein sequence ID" value="ORY70660.1"/>
    <property type="molecule type" value="Genomic_DNA"/>
</dbReference>
<keyword evidence="3" id="KW-1185">Reference proteome</keyword>
<sequence>MDIYEENQTLLSNIENLKVKSSKRKIFRFKRVVRFLLKLLIIFVSIGTVIGIGLFIYHSLFKEDIELVYIKGYSRKDKYGLELNRNILNGIYCAGFNNDPKAKVEEWKLYNPPCPYLRPVHYPDSIKNPKCEESSVQFINYNNDGGLGLPYTYRLKDIGNQIKEWKNWEKKNLDHPLYGYKRVNDLVNDQYYPFDYGYNGTDTSKIDDDEYYRNVINSRMDEVPDPRRRRLFSFILFNSEYDLLDLYLSEYYEIFDYFVIYESNMTFTGTPKPLYFTRALLETSRYDKFKDKLIPLPMEIKVNENNGRGYAFPREHLARREVIAEGLKSVHARHGDLYMHGDLDEMVKPHVIARLKKCGGWEHLQVGIGGGPKSFKNEATETYFKNDKINVATDNNGVYNVDYERDRSLGFQCWFYEYSFNLIQDSKAGSMFHPNIAIFDARRALGQLVERSNRQNKQNKVISKRREYSDPLLDPNFDPYQGYMYTDNTNDRHTGKGFLGEYTRFATSETLEQLKQHGKPVFWNAAWHLSSFLPTVDHLFNKVSSYSHFYEYTYHRESFVKKDIIKRIKNNEYIFGRNKKYEENTPMLPSSYQNGYSYNFKPEFWEENIKNNGVGEEFQTVVRTLDREIPTQIWKNPICYSYMLDRDFGLDKKIWWQVIPKEQWKTVHFEELDPQILDQITPTNMTETFKKEMLEELRKSH</sequence>
<evidence type="ECO:0000256" key="1">
    <source>
        <dbReference type="SAM" id="Phobius"/>
    </source>
</evidence>
<keyword evidence="1" id="KW-1133">Transmembrane helix</keyword>
<dbReference type="GO" id="GO:0003830">
    <property type="term" value="F:beta-1,4-mannosylglycoprotein 4-beta-N-acetylglucosaminyltransferase activity"/>
    <property type="evidence" value="ECO:0007669"/>
    <property type="project" value="InterPro"/>
</dbReference>
<feature type="transmembrane region" description="Helical" evidence="1">
    <location>
        <begin position="35"/>
        <end position="57"/>
    </location>
</feature>
<evidence type="ECO:0000313" key="2">
    <source>
        <dbReference type="EMBL" id="ORY70660.1"/>
    </source>
</evidence>
<dbReference type="InterPro" id="IPR006813">
    <property type="entry name" value="Glyco_trans_17"/>
</dbReference>
<comment type="caution">
    <text evidence="2">The sequence shown here is derived from an EMBL/GenBank/DDBJ whole genome shotgun (WGS) entry which is preliminary data.</text>
</comment>